<protein>
    <submittedName>
        <fullName evidence="3">Two-component system chemotaxis response regulator CheY</fullName>
    </submittedName>
</protein>
<dbReference type="SMART" id="SM00448">
    <property type="entry name" value="REC"/>
    <property type="match status" value="1"/>
</dbReference>
<dbReference type="SUPFAM" id="SSF52172">
    <property type="entry name" value="CheY-like"/>
    <property type="match status" value="1"/>
</dbReference>
<sequence>MYSVLIVDDSAFMRSWLTRLILKRDYSIAGIAENGFEAILKYRKLNPDLVLLDIHMPELSGIETLKRILSIDKEAKIIMVSAMGTSFIISEAIEIGAKGFVKKPHFDGLLTLMSQALHQSDE</sequence>
<organism evidence="3 4">
    <name type="scientific">Streptohalobacillus salinus</name>
    <dbReference type="NCBI Taxonomy" id="621096"/>
    <lineage>
        <taxon>Bacteria</taxon>
        <taxon>Bacillati</taxon>
        <taxon>Bacillota</taxon>
        <taxon>Bacilli</taxon>
        <taxon>Bacillales</taxon>
        <taxon>Bacillaceae</taxon>
        <taxon>Streptohalobacillus</taxon>
    </lineage>
</organism>
<dbReference type="PANTHER" id="PTHR43228:SF1">
    <property type="entry name" value="TWO-COMPONENT RESPONSE REGULATOR ARR22"/>
    <property type="match status" value="1"/>
</dbReference>
<dbReference type="AlphaFoldDB" id="A0A2V3WH23"/>
<feature type="domain" description="Response regulatory" evidence="2">
    <location>
        <begin position="3"/>
        <end position="118"/>
    </location>
</feature>
<keyword evidence="4" id="KW-1185">Reference proteome</keyword>
<dbReference type="Proteomes" id="UP000247922">
    <property type="component" value="Unassembled WGS sequence"/>
</dbReference>
<evidence type="ECO:0000313" key="4">
    <source>
        <dbReference type="Proteomes" id="UP000247922"/>
    </source>
</evidence>
<gene>
    <name evidence="3" type="ORF">DES38_102288</name>
</gene>
<keyword evidence="1" id="KW-0597">Phosphoprotein</keyword>
<evidence type="ECO:0000313" key="3">
    <source>
        <dbReference type="EMBL" id="PXW92704.1"/>
    </source>
</evidence>
<dbReference type="Gene3D" id="3.40.50.2300">
    <property type="match status" value="1"/>
</dbReference>
<evidence type="ECO:0000259" key="2">
    <source>
        <dbReference type="PROSITE" id="PS50110"/>
    </source>
</evidence>
<accession>A0A2V3WH23</accession>
<dbReference type="InterPro" id="IPR011006">
    <property type="entry name" value="CheY-like_superfamily"/>
</dbReference>
<dbReference type="InterPro" id="IPR052048">
    <property type="entry name" value="ST_Response_Regulator"/>
</dbReference>
<dbReference type="PANTHER" id="PTHR43228">
    <property type="entry name" value="TWO-COMPONENT RESPONSE REGULATOR"/>
    <property type="match status" value="1"/>
</dbReference>
<dbReference type="Pfam" id="PF00072">
    <property type="entry name" value="Response_reg"/>
    <property type="match status" value="1"/>
</dbReference>
<dbReference type="EMBL" id="QJJR01000002">
    <property type="protein sequence ID" value="PXW92704.1"/>
    <property type="molecule type" value="Genomic_DNA"/>
</dbReference>
<comment type="caution">
    <text evidence="3">The sequence shown here is derived from an EMBL/GenBank/DDBJ whole genome shotgun (WGS) entry which is preliminary data.</text>
</comment>
<dbReference type="RefSeq" id="WP_110250576.1">
    <property type="nucleotide sequence ID" value="NZ_QJJR01000002.1"/>
</dbReference>
<dbReference type="GO" id="GO:0000160">
    <property type="term" value="P:phosphorelay signal transduction system"/>
    <property type="evidence" value="ECO:0007669"/>
    <property type="project" value="InterPro"/>
</dbReference>
<feature type="modified residue" description="4-aspartylphosphate" evidence="1">
    <location>
        <position position="53"/>
    </location>
</feature>
<reference evidence="3 4" key="1">
    <citation type="submission" date="2018-05" db="EMBL/GenBank/DDBJ databases">
        <title>Genomic Encyclopedia of Type Strains, Phase IV (KMG-IV): sequencing the most valuable type-strain genomes for metagenomic binning, comparative biology and taxonomic classification.</title>
        <authorList>
            <person name="Goeker M."/>
        </authorList>
    </citation>
    <scope>NUCLEOTIDE SEQUENCE [LARGE SCALE GENOMIC DNA]</scope>
    <source>
        <strain evidence="3 4">DSM 22440</strain>
    </source>
</reference>
<dbReference type="InterPro" id="IPR001789">
    <property type="entry name" value="Sig_transdc_resp-reg_receiver"/>
</dbReference>
<proteinExistence type="predicted"/>
<name>A0A2V3WH23_9BACI</name>
<dbReference type="OrthoDB" id="9790669at2"/>
<evidence type="ECO:0000256" key="1">
    <source>
        <dbReference type="PROSITE-ProRule" id="PRU00169"/>
    </source>
</evidence>
<dbReference type="PROSITE" id="PS50110">
    <property type="entry name" value="RESPONSE_REGULATORY"/>
    <property type="match status" value="1"/>
</dbReference>